<evidence type="ECO:0000256" key="5">
    <source>
        <dbReference type="ARBA" id="ARBA00023180"/>
    </source>
</evidence>
<evidence type="ECO:0000259" key="8">
    <source>
        <dbReference type="PROSITE" id="PS50835"/>
    </source>
</evidence>
<dbReference type="InParanoid" id="A0A3B5Q7X2"/>
<dbReference type="SMART" id="SM00406">
    <property type="entry name" value="IGv"/>
    <property type="match status" value="2"/>
</dbReference>
<accession>A0A3B5Q7X2</accession>
<organism evidence="9 10">
    <name type="scientific">Xiphophorus maculatus</name>
    <name type="common">Southern platyfish</name>
    <name type="synonym">Platypoecilus maculatus</name>
    <dbReference type="NCBI Taxonomy" id="8083"/>
    <lineage>
        <taxon>Eukaryota</taxon>
        <taxon>Metazoa</taxon>
        <taxon>Chordata</taxon>
        <taxon>Craniata</taxon>
        <taxon>Vertebrata</taxon>
        <taxon>Euteleostomi</taxon>
        <taxon>Actinopterygii</taxon>
        <taxon>Neopterygii</taxon>
        <taxon>Teleostei</taxon>
        <taxon>Neoteleostei</taxon>
        <taxon>Acanthomorphata</taxon>
        <taxon>Ovalentaria</taxon>
        <taxon>Atherinomorphae</taxon>
        <taxon>Cyprinodontiformes</taxon>
        <taxon>Poeciliidae</taxon>
        <taxon>Poeciliinae</taxon>
        <taxon>Xiphophorus</taxon>
    </lineage>
</organism>
<evidence type="ECO:0000313" key="10">
    <source>
        <dbReference type="Proteomes" id="UP000002852"/>
    </source>
</evidence>
<evidence type="ECO:0000256" key="6">
    <source>
        <dbReference type="ARBA" id="ARBA00023319"/>
    </source>
</evidence>
<dbReference type="SUPFAM" id="SSF48726">
    <property type="entry name" value="Immunoglobulin"/>
    <property type="match status" value="2"/>
</dbReference>
<dbReference type="SMART" id="SM00409">
    <property type="entry name" value="IG"/>
    <property type="match status" value="2"/>
</dbReference>
<evidence type="ECO:0000256" key="2">
    <source>
        <dbReference type="ARBA" id="ARBA00022729"/>
    </source>
</evidence>
<dbReference type="AlphaFoldDB" id="A0A3B5Q7X2"/>
<dbReference type="GeneTree" id="ENSGT01050000244843"/>
<reference evidence="9" key="3">
    <citation type="submission" date="2025-08" db="UniProtKB">
        <authorList>
            <consortium name="Ensembl"/>
        </authorList>
    </citation>
    <scope>IDENTIFICATION</scope>
    <source>
        <strain evidence="9">JP 163 A</strain>
    </source>
</reference>
<evidence type="ECO:0000256" key="1">
    <source>
        <dbReference type="ARBA" id="ARBA00004370"/>
    </source>
</evidence>
<comment type="subcellular location">
    <subcellularLocation>
        <location evidence="1">Membrane</location>
    </subcellularLocation>
</comment>
<dbReference type="GO" id="GO:0009897">
    <property type="term" value="C:external side of plasma membrane"/>
    <property type="evidence" value="ECO:0007669"/>
    <property type="project" value="TreeGrafter"/>
</dbReference>
<dbReference type="GO" id="GO:1903037">
    <property type="term" value="P:regulation of leukocyte cell-cell adhesion"/>
    <property type="evidence" value="ECO:0007669"/>
    <property type="project" value="UniProtKB-ARBA"/>
</dbReference>
<dbReference type="PANTHER" id="PTHR24100:SF151">
    <property type="entry name" value="ICOS LIGAND"/>
    <property type="match status" value="1"/>
</dbReference>
<dbReference type="OMA" id="MILCICA"/>
<keyword evidence="6" id="KW-0393">Immunoglobulin domain</keyword>
<dbReference type="InterPro" id="IPR003599">
    <property type="entry name" value="Ig_sub"/>
</dbReference>
<evidence type="ECO:0000256" key="4">
    <source>
        <dbReference type="ARBA" id="ARBA00023157"/>
    </source>
</evidence>
<feature type="domain" description="Ig-like" evidence="8">
    <location>
        <begin position="166"/>
        <end position="244"/>
    </location>
</feature>
<feature type="domain" description="Ig-like" evidence="8">
    <location>
        <begin position="17"/>
        <end position="124"/>
    </location>
</feature>
<dbReference type="FunFam" id="2.60.40.10:FF:000142">
    <property type="entry name" value="V-set domain-containing T-cell activation inhibitor 1"/>
    <property type="match status" value="1"/>
</dbReference>
<feature type="chain" id="PRO_5017365132" description="Ig-like domain-containing protein" evidence="7">
    <location>
        <begin position="26"/>
        <end position="279"/>
    </location>
</feature>
<proteinExistence type="predicted"/>
<dbReference type="GO" id="GO:0005102">
    <property type="term" value="F:signaling receptor binding"/>
    <property type="evidence" value="ECO:0007669"/>
    <property type="project" value="TreeGrafter"/>
</dbReference>
<dbReference type="GO" id="GO:0050852">
    <property type="term" value="P:T cell receptor signaling pathway"/>
    <property type="evidence" value="ECO:0007669"/>
    <property type="project" value="TreeGrafter"/>
</dbReference>
<dbReference type="GO" id="GO:0050863">
    <property type="term" value="P:regulation of T cell activation"/>
    <property type="evidence" value="ECO:0007669"/>
    <property type="project" value="UniProtKB-ARBA"/>
</dbReference>
<dbReference type="PANTHER" id="PTHR24100">
    <property type="entry name" value="BUTYROPHILIN"/>
    <property type="match status" value="1"/>
</dbReference>
<reference evidence="9" key="4">
    <citation type="submission" date="2025-09" db="UniProtKB">
        <authorList>
            <consortium name="Ensembl"/>
        </authorList>
    </citation>
    <scope>IDENTIFICATION</scope>
    <source>
        <strain evidence="9">JP 163 A</strain>
    </source>
</reference>
<dbReference type="Gene3D" id="2.60.40.10">
    <property type="entry name" value="Immunoglobulins"/>
    <property type="match status" value="2"/>
</dbReference>
<dbReference type="Ensembl" id="ENSXMAT00000029295.1">
    <property type="protein sequence ID" value="ENSXMAP00000027190.1"/>
    <property type="gene ID" value="ENSXMAG00000021782.1"/>
</dbReference>
<dbReference type="Pfam" id="PF07686">
    <property type="entry name" value="V-set"/>
    <property type="match status" value="2"/>
</dbReference>
<keyword evidence="3" id="KW-0472">Membrane</keyword>
<name>A0A3B5Q7X2_XIPMA</name>
<keyword evidence="2 7" id="KW-0732">Signal</keyword>
<dbReference type="InterPro" id="IPR013783">
    <property type="entry name" value="Ig-like_fold"/>
</dbReference>
<dbReference type="GO" id="GO:0001817">
    <property type="term" value="P:regulation of cytokine production"/>
    <property type="evidence" value="ECO:0007669"/>
    <property type="project" value="TreeGrafter"/>
</dbReference>
<reference evidence="10" key="2">
    <citation type="journal article" date="2013" name="Nat. Genet.">
        <title>The genome of the platyfish, Xiphophorus maculatus, provides insights into evolutionary adaptation and several complex traits.</title>
        <authorList>
            <person name="Schartl M."/>
            <person name="Walter R.B."/>
            <person name="Shen Y."/>
            <person name="Garcia T."/>
            <person name="Catchen J."/>
            <person name="Amores A."/>
            <person name="Braasch I."/>
            <person name="Chalopin D."/>
            <person name="Volff J.N."/>
            <person name="Lesch K.P."/>
            <person name="Bisazza A."/>
            <person name="Minx P."/>
            <person name="Hillier L."/>
            <person name="Wilson R.K."/>
            <person name="Fuerstenberg S."/>
            <person name="Boore J."/>
            <person name="Searle S."/>
            <person name="Postlethwait J.H."/>
            <person name="Warren W.C."/>
        </authorList>
    </citation>
    <scope>NUCLEOTIDE SEQUENCE [LARGE SCALE GENOMIC DNA]</scope>
    <source>
        <strain evidence="10">JP 163 A</strain>
    </source>
</reference>
<keyword evidence="10" id="KW-1185">Reference proteome</keyword>
<evidence type="ECO:0000256" key="7">
    <source>
        <dbReference type="SAM" id="SignalP"/>
    </source>
</evidence>
<dbReference type="InterPro" id="IPR007110">
    <property type="entry name" value="Ig-like_dom"/>
</dbReference>
<evidence type="ECO:0000256" key="3">
    <source>
        <dbReference type="ARBA" id="ARBA00023136"/>
    </source>
</evidence>
<dbReference type="InterPro" id="IPR036179">
    <property type="entry name" value="Ig-like_dom_sf"/>
</dbReference>
<keyword evidence="5" id="KW-0325">Glycoprotein</keyword>
<dbReference type="Proteomes" id="UP000002852">
    <property type="component" value="Unassembled WGS sequence"/>
</dbReference>
<dbReference type="InterPro" id="IPR013106">
    <property type="entry name" value="Ig_V-set"/>
</dbReference>
<sequence length="279" mass="31715">NSILFFMIILKTLFIFPGKYHLAGPEEPIKAQVGSNVVLPCWVKPPVNVREALVEWKFNSSKTVHLFRSEGDDRESQDKSYKDRTYLNHAMLELGNVSLKLSNVTKNDEGIYSCIIIRHSKQISEKVIEKYKSGWIEKIYKVQYIGHSGHSSKPVREPAVNASNATVEWMVDSSKTVHLFRNEADERESQDDRYKDRTYLNHAMLEHGNVSLKLSNVTKNDEGIYSCLVLRLPGHNKPEDKNVTLVVGDMAPIHTLVTVTPTSTHPPPKCQSRVLLPHQ</sequence>
<feature type="signal peptide" evidence="7">
    <location>
        <begin position="1"/>
        <end position="25"/>
    </location>
</feature>
<dbReference type="FunCoup" id="A0A3B5Q7X2">
    <property type="interactions" value="172"/>
</dbReference>
<reference evidence="10" key="1">
    <citation type="submission" date="2012-01" db="EMBL/GenBank/DDBJ databases">
        <authorList>
            <person name="Walter R."/>
            <person name="Schartl M."/>
            <person name="Warren W."/>
        </authorList>
    </citation>
    <scope>NUCLEOTIDE SEQUENCE [LARGE SCALE GENOMIC DNA]</scope>
    <source>
        <strain evidence="10">JP 163 A</strain>
    </source>
</reference>
<evidence type="ECO:0000313" key="9">
    <source>
        <dbReference type="Ensembl" id="ENSXMAP00000027190.1"/>
    </source>
</evidence>
<dbReference type="PROSITE" id="PS50835">
    <property type="entry name" value="IG_LIKE"/>
    <property type="match status" value="2"/>
</dbReference>
<dbReference type="InterPro" id="IPR050504">
    <property type="entry name" value="IgSF_BTN/MOG"/>
</dbReference>
<keyword evidence="4" id="KW-1015">Disulfide bond</keyword>
<protein>
    <recommendedName>
        <fullName evidence="8">Ig-like domain-containing protein</fullName>
    </recommendedName>
</protein>